<reference evidence="5" key="1">
    <citation type="submission" date="2023-07" db="EMBL/GenBank/DDBJ databases">
        <title>Description of three actinobacteria isolated from air of manufacturing shop in a pharmaceutical factory.</title>
        <authorList>
            <person name="Zhang D.-F."/>
        </authorList>
    </citation>
    <scope>NUCLEOTIDE SEQUENCE [LARGE SCALE GENOMIC DNA]</scope>
    <source>
        <strain evidence="5">CCTCC AB 207010</strain>
    </source>
</reference>
<evidence type="ECO:0000313" key="4">
    <source>
        <dbReference type="EMBL" id="MDR5712358.1"/>
    </source>
</evidence>
<protein>
    <recommendedName>
        <fullName evidence="6">Gram-positive cocci surface proteins LPxTG domain-containing protein</fullName>
    </recommendedName>
</protein>
<keyword evidence="2" id="KW-0812">Transmembrane</keyword>
<name>A0ABU1FUR5_9MICC</name>
<keyword evidence="5" id="KW-1185">Reference proteome</keyword>
<comment type="caution">
    <text evidence="4">The sequence shown here is derived from an EMBL/GenBank/DDBJ whole genome shotgun (WGS) entry which is preliminary data.</text>
</comment>
<accession>A0ABU1FUR5</accession>
<feature type="compositionally biased region" description="Low complexity" evidence="1">
    <location>
        <begin position="73"/>
        <end position="92"/>
    </location>
</feature>
<feature type="region of interest" description="Disordered" evidence="1">
    <location>
        <begin position="26"/>
        <end position="112"/>
    </location>
</feature>
<keyword evidence="2" id="KW-1133">Transmembrane helix</keyword>
<keyword evidence="3" id="KW-0732">Signal</keyword>
<evidence type="ECO:0000256" key="3">
    <source>
        <dbReference type="SAM" id="SignalP"/>
    </source>
</evidence>
<feature type="compositionally biased region" description="Acidic residues" evidence="1">
    <location>
        <begin position="93"/>
        <end position="111"/>
    </location>
</feature>
<dbReference type="EMBL" id="JAVKGT010000023">
    <property type="protein sequence ID" value="MDR5712358.1"/>
    <property type="molecule type" value="Genomic_DNA"/>
</dbReference>
<feature type="compositionally biased region" description="Low complexity" evidence="1">
    <location>
        <begin position="245"/>
        <end position="273"/>
    </location>
</feature>
<evidence type="ECO:0000256" key="2">
    <source>
        <dbReference type="SAM" id="Phobius"/>
    </source>
</evidence>
<feature type="compositionally biased region" description="Polar residues" evidence="1">
    <location>
        <begin position="231"/>
        <end position="244"/>
    </location>
</feature>
<evidence type="ECO:0000313" key="5">
    <source>
        <dbReference type="Proteomes" id="UP001260872"/>
    </source>
</evidence>
<organism evidence="4 5">
    <name type="scientific">Nesterenkonia flava</name>
    <dbReference type="NCBI Taxonomy" id="469799"/>
    <lineage>
        <taxon>Bacteria</taxon>
        <taxon>Bacillati</taxon>
        <taxon>Actinomycetota</taxon>
        <taxon>Actinomycetes</taxon>
        <taxon>Micrococcales</taxon>
        <taxon>Micrococcaceae</taxon>
        <taxon>Nesterenkonia</taxon>
    </lineage>
</organism>
<dbReference type="Proteomes" id="UP001260872">
    <property type="component" value="Unassembled WGS sequence"/>
</dbReference>
<feature type="signal peptide" evidence="3">
    <location>
        <begin position="1"/>
        <end position="30"/>
    </location>
</feature>
<proteinExistence type="predicted"/>
<keyword evidence="2" id="KW-0472">Membrane</keyword>
<feature type="compositionally biased region" description="Acidic residues" evidence="1">
    <location>
        <begin position="56"/>
        <end position="72"/>
    </location>
</feature>
<feature type="transmembrane region" description="Helical" evidence="2">
    <location>
        <begin position="344"/>
        <end position="364"/>
    </location>
</feature>
<evidence type="ECO:0000256" key="1">
    <source>
        <dbReference type="SAM" id="MobiDB-lite"/>
    </source>
</evidence>
<feature type="compositionally biased region" description="Acidic residues" evidence="1">
    <location>
        <begin position="308"/>
        <end position="333"/>
    </location>
</feature>
<dbReference type="RefSeq" id="WP_310537737.1">
    <property type="nucleotide sequence ID" value="NZ_BAAAOC010000014.1"/>
</dbReference>
<feature type="region of interest" description="Disordered" evidence="1">
    <location>
        <begin position="199"/>
        <end position="339"/>
    </location>
</feature>
<gene>
    <name evidence="4" type="ORF">RH857_09475</name>
</gene>
<sequence>MYSPRPAARASVAAAVLAGALLMGASAAHGSTSSEPALVETTPELMAASAPTALQEDLDEDEDDDDLDEDAPATETPAAETPGTDQDSPGTESPEEETEEPETGEDDDGLPQEEFHVTCSGAILNAGETHTVQCNTSPGASLSLGSTASQVGGTVSLSGSDITYTAPAAYRGTGQDLFTVIAAGPDGQEARTQVIFTVHGNATDPGTPATTPPPTEAAPPAAPDSPTSGTQNPDNGTGPTSPGMPTQQSPTSGTTSPGAPTSPSPTATSSAPSWSESPLTFFPLPGFPQLDQDIPEGPQATASASPEGPEETSEEDDEAAESDADREDEDENYGDLAETGMGTAGWAALTAAVALLLGGIALLLSRRTA</sequence>
<feature type="compositionally biased region" description="Pro residues" evidence="1">
    <location>
        <begin position="210"/>
        <end position="223"/>
    </location>
</feature>
<evidence type="ECO:0008006" key="6">
    <source>
        <dbReference type="Google" id="ProtNLM"/>
    </source>
</evidence>
<feature type="chain" id="PRO_5046510357" description="Gram-positive cocci surface proteins LPxTG domain-containing protein" evidence="3">
    <location>
        <begin position="31"/>
        <end position="369"/>
    </location>
</feature>